<keyword evidence="1" id="KW-0489">Methyltransferase</keyword>
<feature type="domain" description="SET" evidence="5">
    <location>
        <begin position="77"/>
        <end position="313"/>
    </location>
</feature>
<dbReference type="InterPro" id="IPR001214">
    <property type="entry name" value="SET_dom"/>
</dbReference>
<evidence type="ECO:0000256" key="3">
    <source>
        <dbReference type="ARBA" id="ARBA00022691"/>
    </source>
</evidence>
<dbReference type="Pfam" id="PF09273">
    <property type="entry name" value="Rubis-subs-bind"/>
    <property type="match status" value="1"/>
</dbReference>
<dbReference type="Gene3D" id="3.90.1410.10">
    <property type="entry name" value="set domain protein methyltransferase, domain 1"/>
    <property type="match status" value="1"/>
</dbReference>
<dbReference type="SUPFAM" id="SSF82199">
    <property type="entry name" value="SET domain"/>
    <property type="match status" value="1"/>
</dbReference>
<accession>A0A1Z5JTW8</accession>
<evidence type="ECO:0000313" key="7">
    <source>
        <dbReference type="Proteomes" id="UP000198406"/>
    </source>
</evidence>
<dbReference type="InterPro" id="IPR050600">
    <property type="entry name" value="SETD3_SETD6_MTase"/>
</dbReference>
<dbReference type="InParanoid" id="A0A1Z5JTW8"/>
<dbReference type="Gene3D" id="3.90.1420.10">
    <property type="entry name" value="Rubisco LSMT, substrate-binding domain"/>
    <property type="match status" value="1"/>
</dbReference>
<keyword evidence="2" id="KW-0808">Transferase</keyword>
<reference evidence="6 7" key="1">
    <citation type="journal article" date="2015" name="Plant Cell">
        <title>Oil accumulation by the oleaginous diatom Fistulifera solaris as revealed by the genome and transcriptome.</title>
        <authorList>
            <person name="Tanaka T."/>
            <person name="Maeda Y."/>
            <person name="Veluchamy A."/>
            <person name="Tanaka M."/>
            <person name="Abida H."/>
            <person name="Marechal E."/>
            <person name="Bowler C."/>
            <person name="Muto M."/>
            <person name="Sunaga Y."/>
            <person name="Tanaka M."/>
            <person name="Yoshino T."/>
            <person name="Taniguchi T."/>
            <person name="Fukuda Y."/>
            <person name="Nemoto M."/>
            <person name="Matsumoto M."/>
            <person name="Wong P.S."/>
            <person name="Aburatani S."/>
            <person name="Fujibuchi W."/>
        </authorList>
    </citation>
    <scope>NUCLEOTIDE SEQUENCE [LARGE SCALE GENOMIC DNA]</scope>
    <source>
        <strain evidence="6 7">JPCC DA0580</strain>
    </source>
</reference>
<evidence type="ECO:0000256" key="2">
    <source>
        <dbReference type="ARBA" id="ARBA00022679"/>
    </source>
</evidence>
<organism evidence="6 7">
    <name type="scientific">Fistulifera solaris</name>
    <name type="common">Oleaginous diatom</name>
    <dbReference type="NCBI Taxonomy" id="1519565"/>
    <lineage>
        <taxon>Eukaryota</taxon>
        <taxon>Sar</taxon>
        <taxon>Stramenopiles</taxon>
        <taxon>Ochrophyta</taxon>
        <taxon>Bacillariophyta</taxon>
        <taxon>Bacillariophyceae</taxon>
        <taxon>Bacillariophycidae</taxon>
        <taxon>Naviculales</taxon>
        <taxon>Naviculaceae</taxon>
        <taxon>Fistulifera</taxon>
    </lineage>
</organism>
<keyword evidence="7" id="KW-1185">Reference proteome</keyword>
<dbReference type="AlphaFoldDB" id="A0A1Z5JTW8"/>
<sequence length="544" mass="61442">MAGGDGSESEWAKALRENTGGFEAIDTFEKEMKMKGLMKGGSQGDVKLSANANLVQWLSKEGDVYLSEQSSWGEAPHPMAISTDTKDEITNESSGRGLLARRDINDGDELLKIPMKMCMTKANARKALGKDALPSEINEYLAIACHLIFEKFVMADQSYWKPYLDVLPTVNEVSPTFTWSEDDLAFLEGSPVIAATKSLQMKLKREYDALLGGDNGLVAKFPERFPKEHFTLENWTWAFTMLFSRAIRLRNLSQGETLALVPYADLINHSPFSQAYIDARQSGDWLFKNGDEEVILYADRGYRRMEQIYISYGPKSNAELLLLYGFAVERNPFNSVDVTVSIAPRTTSFIKELNDENIPVDPLAEEKLQFLESVGRANTVDFPCYADRYPTEMLEYLRLMQMTPDDTRGKPLNAFDYSRTISPGNEAAVLTSVIEAVTRQLKKYPQTEEEDNALIKDKSLFRLLSYNQRMAIRHRRNEKRLLKRTIAALEKQIIKQGLDAEDLARAEGSTLGKVLPGDERKYGLKQKTALEDRLDKMGLPVDLK</sequence>
<gene>
    <name evidence="6" type="ORF">FisN_10Lh082</name>
</gene>
<dbReference type="PANTHER" id="PTHR13271:SF123">
    <property type="entry name" value="RIBULOSE-1,5-BISPHOSPHATE CARBOXYLASE_OXYGENASE SMALL SUBUNIT N-METHYLTRANSFERASE I-RELATED"/>
    <property type="match status" value="1"/>
</dbReference>
<comment type="caution">
    <text evidence="6">The sequence shown here is derived from an EMBL/GenBank/DDBJ whole genome shotgun (WGS) entry which is preliminary data.</text>
</comment>
<dbReference type="EMBL" id="BDSP01000114">
    <property type="protein sequence ID" value="GAX17228.1"/>
    <property type="molecule type" value="Genomic_DNA"/>
</dbReference>
<protein>
    <recommendedName>
        <fullName evidence="5">SET domain-containing protein</fullName>
    </recommendedName>
</protein>
<dbReference type="PROSITE" id="PS50280">
    <property type="entry name" value="SET"/>
    <property type="match status" value="1"/>
</dbReference>
<dbReference type="Pfam" id="PF00856">
    <property type="entry name" value="SET"/>
    <property type="match status" value="1"/>
</dbReference>
<dbReference type="GO" id="GO:0016279">
    <property type="term" value="F:protein-lysine N-methyltransferase activity"/>
    <property type="evidence" value="ECO:0007669"/>
    <property type="project" value="InterPro"/>
</dbReference>
<dbReference type="GO" id="GO:0032259">
    <property type="term" value="P:methylation"/>
    <property type="evidence" value="ECO:0007669"/>
    <property type="project" value="UniProtKB-KW"/>
</dbReference>
<dbReference type="InterPro" id="IPR036464">
    <property type="entry name" value="Rubisco_LSMT_subst-bd_sf"/>
</dbReference>
<dbReference type="PANTHER" id="PTHR13271">
    <property type="entry name" value="UNCHARACTERIZED PUTATIVE METHYLTRANSFERASE"/>
    <property type="match status" value="1"/>
</dbReference>
<name>A0A1Z5JTW8_FISSO</name>
<evidence type="ECO:0000256" key="4">
    <source>
        <dbReference type="SAM" id="MobiDB-lite"/>
    </source>
</evidence>
<evidence type="ECO:0000256" key="1">
    <source>
        <dbReference type="ARBA" id="ARBA00022603"/>
    </source>
</evidence>
<dbReference type="OrthoDB" id="341421at2759"/>
<dbReference type="SUPFAM" id="SSF81822">
    <property type="entry name" value="RuBisCo LSMT C-terminal, substrate-binding domain"/>
    <property type="match status" value="1"/>
</dbReference>
<keyword evidence="3" id="KW-0949">S-adenosyl-L-methionine</keyword>
<dbReference type="CDD" id="cd19179">
    <property type="entry name" value="SET_RBCMT"/>
    <property type="match status" value="1"/>
</dbReference>
<proteinExistence type="predicted"/>
<dbReference type="InterPro" id="IPR015353">
    <property type="entry name" value="Rubisco_LSMT_subst-bd"/>
</dbReference>
<evidence type="ECO:0000259" key="5">
    <source>
        <dbReference type="PROSITE" id="PS50280"/>
    </source>
</evidence>
<dbReference type="Proteomes" id="UP000198406">
    <property type="component" value="Unassembled WGS sequence"/>
</dbReference>
<evidence type="ECO:0000313" key="6">
    <source>
        <dbReference type="EMBL" id="GAX17228.1"/>
    </source>
</evidence>
<dbReference type="InterPro" id="IPR046341">
    <property type="entry name" value="SET_dom_sf"/>
</dbReference>
<dbReference type="InterPro" id="IPR044431">
    <property type="entry name" value="SET_RBCMT"/>
</dbReference>
<feature type="region of interest" description="Disordered" evidence="4">
    <location>
        <begin position="69"/>
        <end position="97"/>
    </location>
</feature>